<dbReference type="InterPro" id="IPR041489">
    <property type="entry name" value="PDZ_6"/>
</dbReference>
<dbReference type="EMBL" id="CP011112">
    <property type="protein sequence ID" value="AKU16445.1"/>
    <property type="molecule type" value="Genomic_DNA"/>
</dbReference>
<dbReference type="PANTHER" id="PTHR42837:SF2">
    <property type="entry name" value="MEMBRANE METALLOPROTEASE ARASP2, CHLOROPLASTIC-RELATED"/>
    <property type="match status" value="1"/>
</dbReference>
<dbReference type="InterPro" id="IPR004387">
    <property type="entry name" value="Pept_M50_Zn"/>
</dbReference>
<feature type="transmembrane region" description="Helical" evidence="11">
    <location>
        <begin position="125"/>
        <end position="152"/>
    </location>
</feature>
<keyword evidence="4 14" id="KW-0645">Protease</keyword>
<evidence type="ECO:0000313" key="15">
    <source>
        <dbReference type="Proteomes" id="UP000066480"/>
    </source>
</evidence>
<keyword evidence="10 11" id="KW-0472">Membrane</keyword>
<comment type="similarity">
    <text evidence="3">Belongs to the peptidase M50B family.</text>
</comment>
<dbReference type="KEGG" id="lmoi:VV02_12160"/>
<keyword evidence="9 14" id="KW-0482">Metalloprotease</keyword>
<keyword evidence="5 11" id="KW-0812">Transmembrane</keyword>
<evidence type="ECO:0000256" key="3">
    <source>
        <dbReference type="ARBA" id="ARBA00007931"/>
    </source>
</evidence>
<evidence type="ECO:0000256" key="8">
    <source>
        <dbReference type="ARBA" id="ARBA00022989"/>
    </source>
</evidence>
<proteinExistence type="inferred from homology"/>
<dbReference type="STRING" id="571913.VV02_12160"/>
<evidence type="ECO:0000256" key="7">
    <source>
        <dbReference type="ARBA" id="ARBA00022833"/>
    </source>
</evidence>
<dbReference type="SUPFAM" id="SSF50156">
    <property type="entry name" value="PDZ domain-like"/>
    <property type="match status" value="1"/>
</dbReference>
<name>A0A0K1JIN8_9MICO</name>
<evidence type="ECO:0000313" key="14">
    <source>
        <dbReference type="EMBL" id="AKU16445.1"/>
    </source>
</evidence>
<evidence type="ECO:0000256" key="2">
    <source>
        <dbReference type="ARBA" id="ARBA00004141"/>
    </source>
</evidence>
<evidence type="ECO:0000259" key="12">
    <source>
        <dbReference type="Pfam" id="PF02163"/>
    </source>
</evidence>
<reference evidence="14 15" key="1">
    <citation type="submission" date="2015-03" db="EMBL/GenBank/DDBJ databases">
        <title>Luteipulveratus halotolerans sp. nov., a novel actinobacterium (Dermacoccaceae) from Sarawak, Malaysia.</title>
        <authorList>
            <person name="Juboi H."/>
            <person name="Basik A."/>
            <person name="Shamsul S.S."/>
            <person name="Arnold P."/>
            <person name="Schmitt E.K."/>
            <person name="Sanglier J.-J."/>
            <person name="Yeo T."/>
        </authorList>
    </citation>
    <scope>NUCLEOTIDE SEQUENCE [LARGE SCALE GENOMIC DNA]</scope>
    <source>
        <strain evidence="14 15">MN07-A0370</strain>
    </source>
</reference>
<accession>A0A0K1JIN8</accession>
<evidence type="ECO:0000256" key="6">
    <source>
        <dbReference type="ARBA" id="ARBA00022801"/>
    </source>
</evidence>
<evidence type="ECO:0000256" key="9">
    <source>
        <dbReference type="ARBA" id="ARBA00023049"/>
    </source>
</evidence>
<evidence type="ECO:0000256" key="1">
    <source>
        <dbReference type="ARBA" id="ARBA00001947"/>
    </source>
</evidence>
<feature type="transmembrane region" description="Helical" evidence="11">
    <location>
        <begin position="416"/>
        <end position="434"/>
    </location>
</feature>
<evidence type="ECO:0000256" key="10">
    <source>
        <dbReference type="ARBA" id="ARBA00023136"/>
    </source>
</evidence>
<evidence type="ECO:0000256" key="5">
    <source>
        <dbReference type="ARBA" id="ARBA00022692"/>
    </source>
</evidence>
<keyword evidence="6" id="KW-0378">Hydrolase</keyword>
<organism evidence="14 15">
    <name type="scientific">Luteipulveratus mongoliensis</name>
    <dbReference type="NCBI Taxonomy" id="571913"/>
    <lineage>
        <taxon>Bacteria</taxon>
        <taxon>Bacillati</taxon>
        <taxon>Actinomycetota</taxon>
        <taxon>Actinomycetes</taxon>
        <taxon>Micrococcales</taxon>
        <taxon>Dermacoccaceae</taxon>
        <taxon>Luteipulveratus</taxon>
    </lineage>
</organism>
<dbReference type="InterPro" id="IPR036034">
    <property type="entry name" value="PDZ_sf"/>
</dbReference>
<dbReference type="Pfam" id="PF17820">
    <property type="entry name" value="PDZ_6"/>
    <property type="match status" value="1"/>
</dbReference>
<keyword evidence="15" id="KW-1185">Reference proteome</keyword>
<dbReference type="OrthoDB" id="9782003at2"/>
<gene>
    <name evidence="14" type="ORF">VV02_12160</name>
</gene>
<feature type="transmembrane region" description="Helical" evidence="11">
    <location>
        <begin position="354"/>
        <end position="374"/>
    </location>
</feature>
<dbReference type="PANTHER" id="PTHR42837">
    <property type="entry name" value="REGULATOR OF SIGMA-E PROTEASE RSEP"/>
    <property type="match status" value="1"/>
</dbReference>
<sequence length="444" mass="47147">MFLLGVLLVLIGVALSIALHEIGHLVPAKKFGVKVTQYMVGFGPTVWSRHRGDTEYGVKAIPLGGYIRMIGMLPPRKQDAPGTLRASSTGRMSQMADAAREDSFDQIKPGDEDRVFYKLPVHQKVIIMLGGPFMNLVIAAVVLVIIACGVGLPKQTSASIASVNECLPIKVVNSQKATCTEADRSPAWKSGMKPGDVVVSVAGKPVTTTLETTQEIRRYADRAIPVVVKRGDQQLTLTVTPAKRTMAKVDKDGQEVLTMSGDTVTEDVGVIGTSIGGTYVNHRAPLTEAPSILGEGLQRTSAVFLRIPQKMVGVFNAAFGDGQRDTNGPISVVGVGRVAGEAADTQNVGLGDKLVFLLSLIASLNLALFVFNLIPLLPLDGGHVAGALWEGVKRGIARVRGIEGPIYADVTKALPIAYTVSIVLIVMSVLLIYADIVNPIKLGN</sequence>
<dbReference type="GO" id="GO:0006508">
    <property type="term" value="P:proteolysis"/>
    <property type="evidence" value="ECO:0007669"/>
    <property type="project" value="UniProtKB-KW"/>
</dbReference>
<comment type="subcellular location">
    <subcellularLocation>
        <location evidence="2">Membrane</location>
        <topology evidence="2">Multi-pass membrane protein</topology>
    </subcellularLocation>
</comment>
<dbReference type="AlphaFoldDB" id="A0A0K1JIN8"/>
<comment type="cofactor">
    <cofactor evidence="1">
        <name>Zn(2+)</name>
        <dbReference type="ChEBI" id="CHEBI:29105"/>
    </cofactor>
</comment>
<dbReference type="GO" id="GO:0004222">
    <property type="term" value="F:metalloendopeptidase activity"/>
    <property type="evidence" value="ECO:0007669"/>
    <property type="project" value="InterPro"/>
</dbReference>
<dbReference type="CDD" id="cd06163">
    <property type="entry name" value="S2P-M50_PDZ_RseP-like"/>
    <property type="match status" value="1"/>
</dbReference>
<evidence type="ECO:0000259" key="13">
    <source>
        <dbReference type="Pfam" id="PF17820"/>
    </source>
</evidence>
<dbReference type="InterPro" id="IPR008915">
    <property type="entry name" value="Peptidase_M50"/>
</dbReference>
<dbReference type="Gene3D" id="2.30.42.10">
    <property type="match status" value="1"/>
</dbReference>
<dbReference type="RefSeq" id="WP_052591781.1">
    <property type="nucleotide sequence ID" value="NZ_CP011112.1"/>
</dbReference>
<evidence type="ECO:0000256" key="11">
    <source>
        <dbReference type="SAM" id="Phobius"/>
    </source>
</evidence>
<keyword evidence="7" id="KW-0862">Zinc</keyword>
<evidence type="ECO:0000256" key="4">
    <source>
        <dbReference type="ARBA" id="ARBA00022670"/>
    </source>
</evidence>
<protein>
    <submittedName>
        <fullName evidence="14">Zinc metalloprotease</fullName>
    </submittedName>
</protein>
<dbReference type="Proteomes" id="UP000066480">
    <property type="component" value="Chromosome"/>
</dbReference>
<dbReference type="Pfam" id="PF02163">
    <property type="entry name" value="Peptidase_M50"/>
    <property type="match status" value="1"/>
</dbReference>
<keyword evidence="8 11" id="KW-1133">Transmembrane helix</keyword>
<dbReference type="GO" id="GO:0016020">
    <property type="term" value="C:membrane"/>
    <property type="evidence" value="ECO:0007669"/>
    <property type="project" value="UniProtKB-SubCell"/>
</dbReference>
<feature type="domain" description="Peptidase M50" evidence="12">
    <location>
        <begin position="10"/>
        <end position="399"/>
    </location>
</feature>
<dbReference type="PATRIC" id="fig|571913.6.peg.2478"/>
<feature type="domain" description="PDZ" evidence="13">
    <location>
        <begin position="183"/>
        <end position="229"/>
    </location>
</feature>